<dbReference type="CDD" id="cd08234">
    <property type="entry name" value="threonine_DH_like"/>
    <property type="match status" value="1"/>
</dbReference>
<dbReference type="Pfam" id="PF00107">
    <property type="entry name" value="ADH_zinc_N"/>
    <property type="match status" value="1"/>
</dbReference>
<dbReference type="InterPro" id="IPR002328">
    <property type="entry name" value="ADH_Zn_CS"/>
</dbReference>
<dbReference type="InterPro" id="IPR013149">
    <property type="entry name" value="ADH-like_C"/>
</dbReference>
<evidence type="ECO:0000259" key="6">
    <source>
        <dbReference type="SMART" id="SM00829"/>
    </source>
</evidence>
<dbReference type="SMART" id="SM00829">
    <property type="entry name" value="PKS_ER"/>
    <property type="match status" value="1"/>
</dbReference>
<dbReference type="InterPro" id="IPR036291">
    <property type="entry name" value="NAD(P)-bd_dom_sf"/>
</dbReference>
<dbReference type="Proteomes" id="UP000546257">
    <property type="component" value="Unassembled WGS sequence"/>
</dbReference>
<evidence type="ECO:0000313" key="7">
    <source>
        <dbReference type="EMBL" id="MBB6645699.1"/>
    </source>
</evidence>
<feature type="compositionally biased region" description="Basic and acidic residues" evidence="5">
    <location>
        <begin position="12"/>
        <end position="21"/>
    </location>
</feature>
<reference evidence="7 8" key="1">
    <citation type="submission" date="2020-08" db="EMBL/GenBank/DDBJ databases">
        <authorList>
            <person name="Seo M.-J."/>
        </authorList>
    </citation>
    <scope>NUCLEOTIDE SEQUENCE [LARGE SCALE GENOMIC DNA]</scope>
    <source>
        <strain evidence="7 8">MBLA0160</strain>
    </source>
</reference>
<dbReference type="InterPro" id="IPR050129">
    <property type="entry name" value="Zn_alcohol_dh"/>
</dbReference>
<dbReference type="GO" id="GO:0051262">
    <property type="term" value="P:protein tetramerization"/>
    <property type="evidence" value="ECO:0007669"/>
    <property type="project" value="UniProtKB-ARBA"/>
</dbReference>
<proteinExistence type="inferred from homology"/>
<organism evidence="7 8">
    <name type="scientific">Halobellus ruber</name>
    <dbReference type="NCBI Taxonomy" id="2761102"/>
    <lineage>
        <taxon>Archaea</taxon>
        <taxon>Methanobacteriati</taxon>
        <taxon>Methanobacteriota</taxon>
        <taxon>Stenosarchaea group</taxon>
        <taxon>Halobacteria</taxon>
        <taxon>Halobacteriales</taxon>
        <taxon>Haloferacaceae</taxon>
        <taxon>Halobellus</taxon>
    </lineage>
</organism>
<feature type="domain" description="Enoyl reductase (ER)" evidence="6">
    <location>
        <begin position="7"/>
        <end position="338"/>
    </location>
</feature>
<feature type="region of interest" description="Disordered" evidence="5">
    <location>
        <begin position="1"/>
        <end position="24"/>
    </location>
</feature>
<comment type="caution">
    <text evidence="7">The sequence shown here is derived from an EMBL/GenBank/DDBJ whole genome shotgun (WGS) entry which is preliminary data.</text>
</comment>
<dbReference type="AlphaFoldDB" id="A0A7J9SHT9"/>
<dbReference type="InterPro" id="IPR013154">
    <property type="entry name" value="ADH-like_N"/>
</dbReference>
<dbReference type="PANTHER" id="PTHR43401:SF2">
    <property type="entry name" value="L-THREONINE 3-DEHYDROGENASE"/>
    <property type="match status" value="1"/>
</dbReference>
<dbReference type="GO" id="GO:0008270">
    <property type="term" value="F:zinc ion binding"/>
    <property type="evidence" value="ECO:0007669"/>
    <property type="project" value="InterPro"/>
</dbReference>
<keyword evidence="8" id="KW-1185">Reference proteome</keyword>
<keyword evidence="2 4" id="KW-0862">Zinc</keyword>
<dbReference type="Pfam" id="PF08240">
    <property type="entry name" value="ADH_N"/>
    <property type="match status" value="1"/>
</dbReference>
<evidence type="ECO:0000256" key="4">
    <source>
        <dbReference type="RuleBase" id="RU361277"/>
    </source>
</evidence>
<sequence>MRVASLTDVGEMEVRDRERPEPGPNDVVVRVGACGVCATDLHMFRGSFAVDFPAVLGHESAGTIVEVGDDVDGLASGDRVTVNPVVPCYACSYCKRGETNLCENAASIGGAGDRILDGSFAEYVQAPAGNVELIGDLPFRYAALAEPLACCIHAADRSGVGQGDSVAVIGAGPIGLLLLQTLRNRGASPIAVSELNPKRREVAKGMGADLVVDPEAGDPVETISEEIGEVDAGIEVVGLVPTIQQAYDVTANGGTTLIVGVPKQDATMEINPFDVYYNDLDIRGTFALTHETFERAVTLLQHGRIDAEPLVTEEIGLGEIPSAFERMQNNDGLKKVVVPGKND</sequence>
<protein>
    <submittedName>
        <fullName evidence="7">Zinc-dependent alcohol dehydrogenase family protein</fullName>
    </submittedName>
</protein>
<keyword evidence="1 4" id="KW-0479">Metal-binding</keyword>
<dbReference type="Gene3D" id="3.40.50.720">
    <property type="entry name" value="NAD(P)-binding Rossmann-like Domain"/>
    <property type="match status" value="1"/>
</dbReference>
<dbReference type="EMBL" id="JACKXD010000002">
    <property type="protein sequence ID" value="MBB6645699.1"/>
    <property type="molecule type" value="Genomic_DNA"/>
</dbReference>
<evidence type="ECO:0000256" key="2">
    <source>
        <dbReference type="ARBA" id="ARBA00022833"/>
    </source>
</evidence>
<gene>
    <name evidence="7" type="ORF">H5V44_05225</name>
</gene>
<keyword evidence="3" id="KW-0560">Oxidoreductase</keyword>
<dbReference type="InterPro" id="IPR011032">
    <property type="entry name" value="GroES-like_sf"/>
</dbReference>
<dbReference type="Gene3D" id="3.90.180.10">
    <property type="entry name" value="Medium-chain alcohol dehydrogenases, catalytic domain"/>
    <property type="match status" value="1"/>
</dbReference>
<dbReference type="GO" id="GO:0030554">
    <property type="term" value="F:adenyl nucleotide binding"/>
    <property type="evidence" value="ECO:0007669"/>
    <property type="project" value="UniProtKB-ARBA"/>
</dbReference>
<dbReference type="SUPFAM" id="SSF51735">
    <property type="entry name" value="NAD(P)-binding Rossmann-fold domains"/>
    <property type="match status" value="1"/>
</dbReference>
<dbReference type="PANTHER" id="PTHR43401">
    <property type="entry name" value="L-THREONINE 3-DEHYDROGENASE"/>
    <property type="match status" value="1"/>
</dbReference>
<evidence type="ECO:0000256" key="1">
    <source>
        <dbReference type="ARBA" id="ARBA00022723"/>
    </source>
</evidence>
<evidence type="ECO:0000256" key="5">
    <source>
        <dbReference type="SAM" id="MobiDB-lite"/>
    </source>
</evidence>
<dbReference type="InterPro" id="IPR020843">
    <property type="entry name" value="ER"/>
</dbReference>
<dbReference type="RefSeq" id="WP_185192084.1">
    <property type="nucleotide sequence ID" value="NZ_JACKXD010000002.1"/>
</dbReference>
<dbReference type="PROSITE" id="PS00059">
    <property type="entry name" value="ADH_ZINC"/>
    <property type="match status" value="1"/>
</dbReference>
<accession>A0A7J9SHT9</accession>
<dbReference type="GO" id="GO:0016616">
    <property type="term" value="F:oxidoreductase activity, acting on the CH-OH group of donors, NAD or NADP as acceptor"/>
    <property type="evidence" value="ECO:0007669"/>
    <property type="project" value="UniProtKB-ARBA"/>
</dbReference>
<evidence type="ECO:0000313" key="8">
    <source>
        <dbReference type="Proteomes" id="UP000546257"/>
    </source>
</evidence>
<dbReference type="GO" id="GO:0043168">
    <property type="term" value="F:anion binding"/>
    <property type="evidence" value="ECO:0007669"/>
    <property type="project" value="UniProtKB-ARBA"/>
</dbReference>
<dbReference type="SUPFAM" id="SSF50129">
    <property type="entry name" value="GroES-like"/>
    <property type="match status" value="1"/>
</dbReference>
<name>A0A7J9SHT9_9EURY</name>
<comment type="cofactor">
    <cofactor evidence="4">
        <name>Zn(2+)</name>
        <dbReference type="ChEBI" id="CHEBI:29105"/>
    </cofactor>
</comment>
<comment type="similarity">
    <text evidence="4">Belongs to the zinc-containing alcohol dehydrogenase family.</text>
</comment>
<dbReference type="GO" id="GO:0044281">
    <property type="term" value="P:small molecule metabolic process"/>
    <property type="evidence" value="ECO:0007669"/>
    <property type="project" value="UniProtKB-ARBA"/>
</dbReference>
<evidence type="ECO:0000256" key="3">
    <source>
        <dbReference type="ARBA" id="ARBA00023002"/>
    </source>
</evidence>